<proteinExistence type="predicted"/>
<dbReference type="GO" id="GO:0005794">
    <property type="term" value="C:Golgi apparatus"/>
    <property type="evidence" value="ECO:0007669"/>
    <property type="project" value="TreeGrafter"/>
</dbReference>
<dbReference type="OMA" id="DSHCECE"/>
<dbReference type="InterPro" id="IPR001173">
    <property type="entry name" value="Glyco_trans_2-like"/>
</dbReference>
<evidence type="ECO:0000313" key="4">
    <source>
        <dbReference type="Proteomes" id="UP000318571"/>
    </source>
</evidence>
<sequence>MEYHVEVSVIEQSPADLLEEIILIDDNNDDSTVGSELSAIAKVRVLRNDKREGLIRSRIIGTKAATGEVLVFLDSHCECEPGWLEPLLFRVKANPKRLASPVINNINLFSYEIEPVSTYLRVQQMELNDMSLSQY</sequence>
<accession>A0A553PU38</accession>
<comment type="caution">
    <text evidence="3">The sequence shown here is derived from an EMBL/GenBank/DDBJ whole genome shotgun (WGS) entry which is preliminary data.</text>
</comment>
<dbReference type="Gene3D" id="3.90.550.10">
    <property type="entry name" value="Spore Coat Polysaccharide Biosynthesis Protein SpsA, Chain A"/>
    <property type="match status" value="1"/>
</dbReference>
<keyword evidence="4" id="KW-1185">Reference proteome</keyword>
<dbReference type="Proteomes" id="UP000318571">
    <property type="component" value="Chromosome 12"/>
</dbReference>
<evidence type="ECO:0000259" key="2">
    <source>
        <dbReference type="Pfam" id="PF00535"/>
    </source>
</evidence>
<dbReference type="PANTHER" id="PTHR11675">
    <property type="entry name" value="N-ACETYLGALACTOSAMINYLTRANSFERASE"/>
    <property type="match status" value="1"/>
</dbReference>
<dbReference type="GO" id="GO:0004653">
    <property type="term" value="F:polypeptide N-acetylgalactosaminyltransferase activity"/>
    <property type="evidence" value="ECO:0007669"/>
    <property type="project" value="TreeGrafter"/>
</dbReference>
<dbReference type="PANTHER" id="PTHR11675:SF119">
    <property type="entry name" value="POLYPEPTIDE N-ACETYLGALACTOSAMINYLTRANSFERASE 2"/>
    <property type="match status" value="1"/>
</dbReference>
<protein>
    <recommendedName>
        <fullName evidence="2">Glycosyltransferase 2-like domain-containing protein</fullName>
    </recommendedName>
</protein>
<dbReference type="EMBL" id="VCGU01000001">
    <property type="protein sequence ID" value="TRY81184.1"/>
    <property type="molecule type" value="Genomic_DNA"/>
</dbReference>
<organism evidence="3 4">
    <name type="scientific">Tigriopus californicus</name>
    <name type="common">Marine copepod</name>
    <dbReference type="NCBI Taxonomy" id="6832"/>
    <lineage>
        <taxon>Eukaryota</taxon>
        <taxon>Metazoa</taxon>
        <taxon>Ecdysozoa</taxon>
        <taxon>Arthropoda</taxon>
        <taxon>Crustacea</taxon>
        <taxon>Multicrustacea</taxon>
        <taxon>Hexanauplia</taxon>
        <taxon>Copepoda</taxon>
        <taxon>Harpacticoida</taxon>
        <taxon>Harpacticidae</taxon>
        <taxon>Tigriopus</taxon>
    </lineage>
</organism>
<dbReference type="InterPro" id="IPR029044">
    <property type="entry name" value="Nucleotide-diphossugar_trans"/>
</dbReference>
<evidence type="ECO:0000313" key="3">
    <source>
        <dbReference type="EMBL" id="TRY81184.1"/>
    </source>
</evidence>
<keyword evidence="1" id="KW-1015">Disulfide bond</keyword>
<evidence type="ECO:0000256" key="1">
    <source>
        <dbReference type="ARBA" id="ARBA00023157"/>
    </source>
</evidence>
<gene>
    <name evidence="3" type="ORF">TCAL_14497</name>
</gene>
<reference evidence="3 4" key="1">
    <citation type="journal article" date="2018" name="Nat. Ecol. Evol.">
        <title>Genomic signatures of mitonuclear coevolution across populations of Tigriopus californicus.</title>
        <authorList>
            <person name="Barreto F.S."/>
            <person name="Watson E.T."/>
            <person name="Lima T.G."/>
            <person name="Willett C.S."/>
            <person name="Edmands S."/>
            <person name="Li W."/>
            <person name="Burton R.S."/>
        </authorList>
    </citation>
    <scope>NUCLEOTIDE SEQUENCE [LARGE SCALE GENOMIC DNA]</scope>
    <source>
        <strain evidence="3 4">San Diego</strain>
    </source>
</reference>
<dbReference type="STRING" id="6832.A0A553PU38"/>
<name>A0A553PU38_TIGCA</name>
<feature type="domain" description="Glycosyltransferase 2-like" evidence="2">
    <location>
        <begin position="8"/>
        <end position="119"/>
    </location>
</feature>
<dbReference type="GO" id="GO:0006493">
    <property type="term" value="P:protein O-linked glycosylation"/>
    <property type="evidence" value="ECO:0007669"/>
    <property type="project" value="TreeGrafter"/>
</dbReference>
<dbReference type="AlphaFoldDB" id="A0A553PU38"/>
<dbReference type="Pfam" id="PF00535">
    <property type="entry name" value="Glycos_transf_2"/>
    <property type="match status" value="1"/>
</dbReference>
<dbReference type="SUPFAM" id="SSF53448">
    <property type="entry name" value="Nucleotide-diphospho-sugar transferases"/>
    <property type="match status" value="1"/>
</dbReference>